<dbReference type="GO" id="GO:0004106">
    <property type="term" value="F:chorismate mutase activity"/>
    <property type="evidence" value="ECO:0007669"/>
    <property type="project" value="InterPro"/>
</dbReference>
<protein>
    <submittedName>
        <fullName evidence="3">Chorismate mutase</fullName>
    </submittedName>
</protein>
<dbReference type="InterPro" id="IPR002701">
    <property type="entry name" value="CM_II_prokaryot"/>
</dbReference>
<comment type="caution">
    <text evidence="3">The sequence shown here is derived from an EMBL/GenBank/DDBJ whole genome shotgun (WGS) entry which is preliminary data.</text>
</comment>
<dbReference type="InterPro" id="IPR036263">
    <property type="entry name" value="Chorismate_II_sf"/>
</dbReference>
<dbReference type="GO" id="GO:0046417">
    <property type="term" value="P:chorismate metabolic process"/>
    <property type="evidence" value="ECO:0007669"/>
    <property type="project" value="InterPro"/>
</dbReference>
<dbReference type="PROSITE" id="PS51168">
    <property type="entry name" value="CHORISMATE_MUT_2"/>
    <property type="match status" value="1"/>
</dbReference>
<dbReference type="PANTHER" id="PTHR38041">
    <property type="entry name" value="CHORISMATE MUTASE"/>
    <property type="match status" value="1"/>
</dbReference>
<dbReference type="SMART" id="SM00830">
    <property type="entry name" value="CM_2"/>
    <property type="match status" value="1"/>
</dbReference>
<gene>
    <name evidence="3" type="ORF">DBZ45_18980</name>
</gene>
<organism evidence="3 4">
    <name type="scientific">Arthrobacter globiformis</name>
    <dbReference type="NCBI Taxonomy" id="1665"/>
    <lineage>
        <taxon>Bacteria</taxon>
        <taxon>Bacillati</taxon>
        <taxon>Actinomycetota</taxon>
        <taxon>Actinomycetes</taxon>
        <taxon>Micrococcales</taxon>
        <taxon>Micrococcaceae</taxon>
        <taxon>Arthrobacter</taxon>
    </lineage>
</organism>
<name>A0A328HAU6_ARTGO</name>
<dbReference type="RefSeq" id="WP_111905387.1">
    <property type="nucleotide sequence ID" value="NZ_JAWMWD010000021.1"/>
</dbReference>
<keyword evidence="1" id="KW-0413">Isomerase</keyword>
<dbReference type="AlphaFoldDB" id="A0A328HAU6"/>
<accession>A0A328HAU6</accession>
<sequence length="108" mass="12274">MIMPTNHGDEKNAQADREQLAAVRVAVDEVDEQIVTLIARRERLIRIAGTLKGDDAEVRAPGRVERVIEHVRLAAEKKEIDPDIVETTYRAMISKFIELEMKIHNDNS</sequence>
<dbReference type="EMBL" id="QLNP01000099">
    <property type="protein sequence ID" value="RAM35707.1"/>
    <property type="molecule type" value="Genomic_DNA"/>
</dbReference>
<dbReference type="InterPro" id="IPR036979">
    <property type="entry name" value="CM_dom_sf"/>
</dbReference>
<proteinExistence type="predicted"/>
<dbReference type="PANTHER" id="PTHR38041:SF1">
    <property type="entry name" value="CHORISMATE MUTASE"/>
    <property type="match status" value="1"/>
</dbReference>
<dbReference type="Pfam" id="PF01817">
    <property type="entry name" value="CM_2"/>
    <property type="match status" value="1"/>
</dbReference>
<dbReference type="Proteomes" id="UP000249166">
    <property type="component" value="Unassembled WGS sequence"/>
</dbReference>
<dbReference type="OrthoDB" id="3233357at2"/>
<dbReference type="GO" id="GO:0009697">
    <property type="term" value="P:salicylic acid biosynthetic process"/>
    <property type="evidence" value="ECO:0007669"/>
    <property type="project" value="TreeGrafter"/>
</dbReference>
<dbReference type="SUPFAM" id="SSF48600">
    <property type="entry name" value="Chorismate mutase II"/>
    <property type="match status" value="1"/>
</dbReference>
<evidence type="ECO:0000313" key="4">
    <source>
        <dbReference type="Proteomes" id="UP000249166"/>
    </source>
</evidence>
<feature type="domain" description="Chorismate mutase" evidence="2">
    <location>
        <begin position="14"/>
        <end position="104"/>
    </location>
</feature>
<dbReference type="InterPro" id="IPR051331">
    <property type="entry name" value="Chorismate_mutase-related"/>
</dbReference>
<evidence type="ECO:0000256" key="1">
    <source>
        <dbReference type="ARBA" id="ARBA00023235"/>
    </source>
</evidence>
<evidence type="ECO:0000313" key="3">
    <source>
        <dbReference type="EMBL" id="RAM35707.1"/>
    </source>
</evidence>
<reference evidence="3 4" key="1">
    <citation type="submission" date="2018-04" db="EMBL/GenBank/DDBJ databases">
        <title>Bacteria isolated from cave deposits of Manipur.</title>
        <authorList>
            <person name="Sahoo D."/>
            <person name="Sarangthem I."/>
            <person name="Nandeibam J."/>
        </authorList>
    </citation>
    <scope>NUCLEOTIDE SEQUENCE [LARGE SCALE GENOMIC DNA]</scope>
    <source>
        <strain evidence="4">mrc11</strain>
    </source>
</reference>
<dbReference type="Gene3D" id="1.20.59.10">
    <property type="entry name" value="Chorismate mutase"/>
    <property type="match status" value="1"/>
</dbReference>
<evidence type="ECO:0000259" key="2">
    <source>
        <dbReference type="PROSITE" id="PS51168"/>
    </source>
</evidence>